<dbReference type="AlphaFoldDB" id="A0A1J5Q7T3"/>
<organism evidence="2">
    <name type="scientific">mine drainage metagenome</name>
    <dbReference type="NCBI Taxonomy" id="410659"/>
    <lineage>
        <taxon>unclassified sequences</taxon>
        <taxon>metagenomes</taxon>
        <taxon>ecological metagenomes</taxon>
    </lineage>
</organism>
<accession>A0A1J5Q7T3</accession>
<evidence type="ECO:0000256" key="1">
    <source>
        <dbReference type="SAM" id="MobiDB-lite"/>
    </source>
</evidence>
<gene>
    <name evidence="2" type="ORF">GALL_448330</name>
</gene>
<sequence>MLVVLEREQDQQGVEVAIPDRRGDDALALGGRGNGLAAGLPVQIGWQELPALLLVVPGGGNAGDGQSLARRVRHGEGDEERLALGVERQQVEIAGRVGPRRARVVGGGPRAPGADGALADGAVASVGDQFDEVTRSDAGGLPQLRSDGRAEADGIGVDARRGGLGREREGGSDGGGRGADSEKDGREQAEHQDPRSMGLRCIHRLSTDPPRKSTRVGRATRSAKTS</sequence>
<feature type="compositionally biased region" description="Basic and acidic residues" evidence="1">
    <location>
        <begin position="146"/>
        <end position="171"/>
    </location>
</feature>
<protein>
    <submittedName>
        <fullName evidence="2">Uncharacterized protein</fullName>
    </submittedName>
</protein>
<feature type="compositionally biased region" description="Basic and acidic residues" evidence="1">
    <location>
        <begin position="179"/>
        <end position="194"/>
    </location>
</feature>
<evidence type="ECO:0000313" key="2">
    <source>
        <dbReference type="EMBL" id="OIQ73531.1"/>
    </source>
</evidence>
<feature type="region of interest" description="Disordered" evidence="1">
    <location>
        <begin position="133"/>
        <end position="226"/>
    </location>
</feature>
<proteinExistence type="predicted"/>
<dbReference type="EMBL" id="MLJW01002836">
    <property type="protein sequence ID" value="OIQ73531.1"/>
    <property type="molecule type" value="Genomic_DNA"/>
</dbReference>
<name>A0A1J5Q7T3_9ZZZZ</name>
<reference evidence="2" key="1">
    <citation type="submission" date="2016-10" db="EMBL/GenBank/DDBJ databases">
        <title>Sequence of Gallionella enrichment culture.</title>
        <authorList>
            <person name="Poehlein A."/>
            <person name="Muehling M."/>
            <person name="Daniel R."/>
        </authorList>
    </citation>
    <scope>NUCLEOTIDE SEQUENCE</scope>
</reference>
<comment type="caution">
    <text evidence="2">The sequence shown here is derived from an EMBL/GenBank/DDBJ whole genome shotgun (WGS) entry which is preliminary data.</text>
</comment>